<dbReference type="AlphaFoldDB" id="A0A919XC96"/>
<accession>A0A919XC96</accession>
<evidence type="ECO:0000256" key="1">
    <source>
        <dbReference type="SAM" id="Coils"/>
    </source>
</evidence>
<feature type="coiled-coil region" evidence="1">
    <location>
        <begin position="91"/>
        <end position="231"/>
    </location>
</feature>
<proteinExistence type="predicted"/>
<reference evidence="2" key="1">
    <citation type="submission" date="2021-03" db="EMBL/GenBank/DDBJ databases">
        <title>Antimicrobial resistance genes in bacteria isolated from Japanese honey, and their potential for conferring macrolide and lincosamide resistance in the American foulbrood pathogen Paenibacillus larvae.</title>
        <authorList>
            <person name="Okamoto M."/>
            <person name="Kumagai M."/>
            <person name="Kanamori H."/>
            <person name="Takamatsu D."/>
        </authorList>
    </citation>
    <scope>NUCLEOTIDE SEQUENCE</scope>
    <source>
        <strain evidence="2">J43TS3</strain>
    </source>
</reference>
<sequence length="248" mass="29028">MSKETIEKKGLGWFKGNRTSDSNETWENIITDKETTQAPVEEVPLTPEVADQLETASKSIFSKENQDKVSLDVIVAVENLLKDRQLVKIKHSTVEKRLQEANEMITRYKQDLEKRDQLLNEKNKEIQGLENSLTNKQMSYDQLLEDYKEYQQNSNTEYEQIVNQLETSQDKYEKLKEESTKSQYESMLKINELEEKIRSIEIENKKYASQYQQIVDEKNELMQTINDFTQRMSISFAPKTTTSSTEQA</sequence>
<name>A0A919XC96_9BACI</name>
<comment type="caution">
    <text evidence="2">The sequence shown here is derived from an EMBL/GenBank/DDBJ whole genome shotgun (WGS) entry which is preliminary data.</text>
</comment>
<dbReference type="Proteomes" id="UP000676917">
    <property type="component" value="Unassembled WGS sequence"/>
</dbReference>
<evidence type="ECO:0000313" key="2">
    <source>
        <dbReference type="EMBL" id="GIO28267.1"/>
    </source>
</evidence>
<keyword evidence="1" id="KW-0175">Coiled coil</keyword>
<dbReference type="RefSeq" id="WP_212921728.1">
    <property type="nucleotide sequence ID" value="NZ_BORP01000006.1"/>
</dbReference>
<organism evidence="2 3">
    <name type="scientific">Ornithinibacillus bavariensis</name>
    <dbReference type="NCBI Taxonomy" id="545502"/>
    <lineage>
        <taxon>Bacteria</taxon>
        <taxon>Bacillati</taxon>
        <taxon>Bacillota</taxon>
        <taxon>Bacilli</taxon>
        <taxon>Bacillales</taxon>
        <taxon>Bacillaceae</taxon>
        <taxon>Ornithinibacillus</taxon>
    </lineage>
</organism>
<dbReference type="EMBL" id="BORP01000006">
    <property type="protein sequence ID" value="GIO28267.1"/>
    <property type="molecule type" value="Genomic_DNA"/>
</dbReference>
<keyword evidence="3" id="KW-1185">Reference proteome</keyword>
<gene>
    <name evidence="2" type="ORF">J43TS3_28780</name>
</gene>
<evidence type="ECO:0000313" key="3">
    <source>
        <dbReference type="Proteomes" id="UP000676917"/>
    </source>
</evidence>
<protein>
    <submittedName>
        <fullName evidence="2">Uncharacterized protein</fullName>
    </submittedName>
</protein>